<feature type="domain" description="Galactose-1-phosphate uridyl transferase N-terminal" evidence="6">
    <location>
        <begin position="77"/>
        <end position="158"/>
    </location>
</feature>
<feature type="active site" description="Tele-UMP-histidine intermediate" evidence="4">
    <location>
        <position position="148"/>
    </location>
</feature>
<dbReference type="Proteomes" id="UP000285655">
    <property type="component" value="Unassembled WGS sequence"/>
</dbReference>
<evidence type="ECO:0000256" key="5">
    <source>
        <dbReference type="PIRSR" id="PIRSR000808-3"/>
    </source>
</evidence>
<dbReference type="SUPFAM" id="SSF54197">
    <property type="entry name" value="HIT-like"/>
    <property type="match status" value="2"/>
</dbReference>
<dbReference type="InterPro" id="IPR001937">
    <property type="entry name" value="GalP_UDPtransf1"/>
</dbReference>
<feature type="binding site" evidence="5">
    <location>
        <position position="95"/>
    </location>
    <ligand>
        <name>Zn(2+)</name>
        <dbReference type="ChEBI" id="CHEBI:29105"/>
    </ligand>
</feature>
<organism evidence="7 8">
    <name type="scientific">candidate division WS5 bacterium</name>
    <dbReference type="NCBI Taxonomy" id="2093353"/>
    <lineage>
        <taxon>Bacteria</taxon>
        <taxon>candidate division WS5</taxon>
    </lineage>
</organism>
<feature type="binding site" evidence="5">
    <location>
        <position position="42"/>
    </location>
    <ligand>
        <name>Zn(2+)</name>
        <dbReference type="ChEBI" id="CHEBI:29105"/>
    </ligand>
</feature>
<name>A0A419DAW3_9BACT</name>
<gene>
    <name evidence="7" type="ORF">C4544_05675</name>
</gene>
<feature type="binding site" evidence="5">
    <location>
        <position position="146"/>
    </location>
    <ligand>
        <name>Zn(2+)</name>
        <dbReference type="ChEBI" id="CHEBI:29105"/>
    </ligand>
</feature>
<keyword evidence="3" id="KW-0119">Carbohydrate metabolism</keyword>
<evidence type="ECO:0000256" key="1">
    <source>
        <dbReference type="ARBA" id="ARBA00022679"/>
    </source>
</evidence>
<sequence>MKKNEIRKHYFQDKYVIISPKRGKRPHRTKVAGDEEKAGKECFMCPKGKVKVIYDLPDLSGGWLVRVIKNIYPALSLDNKYAYGKQEIVIESPDHEKEIHELSIEHIRKILDVYSERYESLVRLEGIRYVIVFKNEGGKAGESINHAHSQIIALPMIPPLIREEILAIDDYQMEHKSCPHCDILKNEKKSPRVAWEDKHIFALCPYASEYPYGVWFIPKRHVSSLGDMTGDEKLSLAKAMKHIIGRVEDLGLNYNYFFHNSIDDCNHHMILEFAPRPNVWAGLELGTGIIINTIPPEDAAKFYRGESKGGVTGR</sequence>
<dbReference type="GO" id="GO:0008108">
    <property type="term" value="F:UDP-glucose:hexose-1-phosphate uridylyltransferase activity"/>
    <property type="evidence" value="ECO:0007669"/>
    <property type="project" value="InterPro"/>
</dbReference>
<evidence type="ECO:0000256" key="2">
    <source>
        <dbReference type="ARBA" id="ARBA00022695"/>
    </source>
</evidence>
<dbReference type="PIRSF" id="PIRSF000808">
    <property type="entry name" value="GalT"/>
    <property type="match status" value="1"/>
</dbReference>
<feature type="binding site" evidence="5">
    <location>
        <position position="45"/>
    </location>
    <ligand>
        <name>Zn(2+)</name>
        <dbReference type="ChEBI" id="CHEBI:29105"/>
    </ligand>
</feature>
<comment type="caution">
    <text evidence="7">The sequence shown here is derived from an EMBL/GenBank/DDBJ whole genome shotgun (WGS) entry which is preliminary data.</text>
</comment>
<reference evidence="7 8" key="1">
    <citation type="journal article" date="2017" name="ISME J.">
        <title>Energy and carbon metabolisms in a deep terrestrial subsurface fluid microbial community.</title>
        <authorList>
            <person name="Momper L."/>
            <person name="Jungbluth S.P."/>
            <person name="Lee M.D."/>
            <person name="Amend J.P."/>
        </authorList>
    </citation>
    <scope>NUCLEOTIDE SEQUENCE [LARGE SCALE GENOMIC DNA]</scope>
    <source>
        <strain evidence="7">SURF_29</strain>
    </source>
</reference>
<dbReference type="InterPro" id="IPR053177">
    <property type="entry name" value="ADP-glucose_phosphorylase"/>
</dbReference>
<dbReference type="EMBL" id="QZJW01000050">
    <property type="protein sequence ID" value="RJO60235.1"/>
    <property type="molecule type" value="Genomic_DNA"/>
</dbReference>
<dbReference type="InterPro" id="IPR005849">
    <property type="entry name" value="GalP_Utransf_N"/>
</dbReference>
<dbReference type="GO" id="GO:0006012">
    <property type="term" value="P:galactose metabolic process"/>
    <property type="evidence" value="ECO:0007669"/>
    <property type="project" value="InterPro"/>
</dbReference>
<keyword evidence="5" id="KW-0862">Zinc</keyword>
<dbReference type="Pfam" id="PF01087">
    <property type="entry name" value="GalP_UDP_transf"/>
    <property type="match status" value="1"/>
</dbReference>
<evidence type="ECO:0000313" key="7">
    <source>
        <dbReference type="EMBL" id="RJO60235.1"/>
    </source>
</evidence>
<keyword evidence="1" id="KW-0808">Transferase</keyword>
<dbReference type="InterPro" id="IPR036265">
    <property type="entry name" value="HIT-like_sf"/>
</dbReference>
<evidence type="ECO:0000256" key="4">
    <source>
        <dbReference type="PIRSR" id="PIRSR000808-1"/>
    </source>
</evidence>
<evidence type="ECO:0000313" key="8">
    <source>
        <dbReference type="Proteomes" id="UP000285655"/>
    </source>
</evidence>
<keyword evidence="2" id="KW-0548">Nucleotidyltransferase</keyword>
<evidence type="ECO:0000256" key="3">
    <source>
        <dbReference type="ARBA" id="ARBA00023277"/>
    </source>
</evidence>
<dbReference type="AlphaFoldDB" id="A0A419DAW3"/>
<proteinExistence type="predicted"/>
<dbReference type="GO" id="GO:0008270">
    <property type="term" value="F:zinc ion binding"/>
    <property type="evidence" value="ECO:0007669"/>
    <property type="project" value="InterPro"/>
</dbReference>
<protein>
    <submittedName>
        <fullName evidence="7">DUF4931 domain-containing protein</fullName>
    </submittedName>
</protein>
<evidence type="ECO:0000259" key="6">
    <source>
        <dbReference type="Pfam" id="PF01087"/>
    </source>
</evidence>
<comment type="cofactor">
    <cofactor evidence="5">
        <name>Zn(2+)</name>
        <dbReference type="ChEBI" id="CHEBI:29105"/>
    </cofactor>
    <text evidence="5">Binds 1 zinc ion per subunit.</text>
</comment>
<dbReference type="PANTHER" id="PTHR42763:SF2">
    <property type="entry name" value="ADP-GLUCOSE PHOSPHORYLASE"/>
    <property type="match status" value="1"/>
</dbReference>
<accession>A0A419DAW3</accession>
<keyword evidence="5" id="KW-0479">Metal-binding</keyword>
<dbReference type="PANTHER" id="PTHR42763">
    <property type="entry name" value="ADP-GLUCOSE PHOSPHORYLASE"/>
    <property type="match status" value="1"/>
</dbReference>
<dbReference type="Gene3D" id="3.30.428.10">
    <property type="entry name" value="HIT-like"/>
    <property type="match status" value="2"/>
</dbReference>